<dbReference type="Proteomes" id="UP001150238">
    <property type="component" value="Unassembled WGS sequence"/>
</dbReference>
<dbReference type="EMBL" id="JANVFS010000002">
    <property type="protein sequence ID" value="KAJ4494507.1"/>
    <property type="molecule type" value="Genomic_DNA"/>
</dbReference>
<evidence type="ECO:0000313" key="1">
    <source>
        <dbReference type="EMBL" id="KAJ4494507.1"/>
    </source>
</evidence>
<accession>A0A9W9AZH8</accession>
<evidence type="ECO:0000313" key="2">
    <source>
        <dbReference type="Proteomes" id="UP001150238"/>
    </source>
</evidence>
<reference evidence="1" key="1">
    <citation type="submission" date="2022-08" db="EMBL/GenBank/DDBJ databases">
        <authorList>
            <consortium name="DOE Joint Genome Institute"/>
            <person name="Min B."/>
            <person name="Riley R."/>
            <person name="Sierra-Patev S."/>
            <person name="Naranjo-Ortiz M."/>
            <person name="Looney B."/>
            <person name="Konkel Z."/>
            <person name="Slot J.C."/>
            <person name="Sakamoto Y."/>
            <person name="Steenwyk J.L."/>
            <person name="Rokas A."/>
            <person name="Carro J."/>
            <person name="Camarero S."/>
            <person name="Ferreira P."/>
            <person name="Molpeceres G."/>
            <person name="Ruiz-Duenas F.J."/>
            <person name="Serrano A."/>
            <person name="Henrissat B."/>
            <person name="Drula E."/>
            <person name="Hughes K.W."/>
            <person name="Mata J.L."/>
            <person name="Ishikawa N.K."/>
            <person name="Vargas-Isla R."/>
            <person name="Ushijima S."/>
            <person name="Smith C.A."/>
            <person name="Ahrendt S."/>
            <person name="Andreopoulos W."/>
            <person name="He G."/>
            <person name="Labutti K."/>
            <person name="Lipzen A."/>
            <person name="Ng V."/>
            <person name="Sandor L."/>
            <person name="Barry K."/>
            <person name="Martinez A.T."/>
            <person name="Xiao Y."/>
            <person name="Gibbons J.G."/>
            <person name="Terashima K."/>
            <person name="Hibbett D.S."/>
            <person name="Grigoriev I.V."/>
        </authorList>
    </citation>
    <scope>NUCLEOTIDE SEQUENCE</scope>
    <source>
        <strain evidence="1">Sp2 HRB7682 ss15</strain>
    </source>
</reference>
<organism evidence="1 2">
    <name type="scientific">Lentinula lateritia</name>
    <dbReference type="NCBI Taxonomy" id="40482"/>
    <lineage>
        <taxon>Eukaryota</taxon>
        <taxon>Fungi</taxon>
        <taxon>Dikarya</taxon>
        <taxon>Basidiomycota</taxon>
        <taxon>Agaricomycotina</taxon>
        <taxon>Agaricomycetes</taxon>
        <taxon>Agaricomycetidae</taxon>
        <taxon>Agaricales</taxon>
        <taxon>Marasmiineae</taxon>
        <taxon>Omphalotaceae</taxon>
        <taxon>Lentinula</taxon>
    </lineage>
</organism>
<sequence length="272" mass="31513">MAELPRESYGIPQSRPNTTHTIPPWFPVHIPPPPEQPYPMYYPNPPYPYPYPYPLPSEPPRSITPRVEIEYSSIHSTFLATIKDTDSLKDRKSWVKWNEAVWQAIADGFALGHICDEPPLGTPRTEWNTPLLRPVLSSNPTRKDLEAKLKWDKNDGWTSSILTARLSDEARNHLPPMIDDRGERRTARQIYIRLKSIYQAAPDRKACLRIQDELMTSQIHGMDIEKFNLKWSSTLTTLRNYGYDIPWDTLISKCSTEQGALRQIRYSFGKYT</sequence>
<protein>
    <submittedName>
        <fullName evidence="1">Uncharacterized protein</fullName>
    </submittedName>
</protein>
<dbReference type="AlphaFoldDB" id="A0A9W9AZH8"/>
<proteinExistence type="predicted"/>
<reference evidence="1" key="2">
    <citation type="journal article" date="2023" name="Proc. Natl. Acad. Sci. U.S.A.">
        <title>A global phylogenomic analysis of the shiitake genus Lentinula.</title>
        <authorList>
            <person name="Sierra-Patev S."/>
            <person name="Min B."/>
            <person name="Naranjo-Ortiz M."/>
            <person name="Looney B."/>
            <person name="Konkel Z."/>
            <person name="Slot J.C."/>
            <person name="Sakamoto Y."/>
            <person name="Steenwyk J.L."/>
            <person name="Rokas A."/>
            <person name="Carro J."/>
            <person name="Camarero S."/>
            <person name="Ferreira P."/>
            <person name="Molpeceres G."/>
            <person name="Ruiz-Duenas F.J."/>
            <person name="Serrano A."/>
            <person name="Henrissat B."/>
            <person name="Drula E."/>
            <person name="Hughes K.W."/>
            <person name="Mata J.L."/>
            <person name="Ishikawa N.K."/>
            <person name="Vargas-Isla R."/>
            <person name="Ushijima S."/>
            <person name="Smith C.A."/>
            <person name="Donoghue J."/>
            <person name="Ahrendt S."/>
            <person name="Andreopoulos W."/>
            <person name="He G."/>
            <person name="LaButti K."/>
            <person name="Lipzen A."/>
            <person name="Ng V."/>
            <person name="Riley R."/>
            <person name="Sandor L."/>
            <person name="Barry K."/>
            <person name="Martinez A.T."/>
            <person name="Xiao Y."/>
            <person name="Gibbons J.G."/>
            <person name="Terashima K."/>
            <person name="Grigoriev I.V."/>
            <person name="Hibbett D."/>
        </authorList>
    </citation>
    <scope>NUCLEOTIDE SEQUENCE</scope>
    <source>
        <strain evidence="1">Sp2 HRB7682 ss15</strain>
    </source>
</reference>
<comment type="caution">
    <text evidence="1">The sequence shown here is derived from an EMBL/GenBank/DDBJ whole genome shotgun (WGS) entry which is preliminary data.</text>
</comment>
<gene>
    <name evidence="1" type="ORF">C8J55DRAFT_575897</name>
</gene>
<name>A0A9W9AZH8_9AGAR</name>